<dbReference type="PANTHER" id="PTHR47961">
    <property type="entry name" value="DNA POLYMERASE THETA, PUTATIVE (AFU_ORTHOLOGUE AFUA_1G05260)-RELATED"/>
    <property type="match status" value="1"/>
</dbReference>
<keyword evidence="4" id="KW-0067">ATP-binding</keyword>
<dbReference type="GO" id="GO:0016787">
    <property type="term" value="F:hydrolase activity"/>
    <property type="evidence" value="ECO:0007669"/>
    <property type="project" value="UniProtKB-KW"/>
</dbReference>
<keyword evidence="6" id="KW-1185">Reference proteome</keyword>
<dbReference type="SUPFAM" id="SSF52540">
    <property type="entry name" value="P-loop containing nucleoside triphosphate hydrolases"/>
    <property type="match status" value="1"/>
</dbReference>
<comment type="caution">
    <text evidence="5">The sequence shown here is derived from an EMBL/GenBank/DDBJ whole genome shotgun (WGS) entry which is preliminary data.</text>
</comment>
<sequence>MGEREGRQKVIIRAPYTGREFLTQARYKQMVGRAERAGLDTSGESSLILQPQQLFQVMMSYKGECEG</sequence>
<name>A0AAE1PBZ9_9EUCA</name>
<protein>
    <submittedName>
        <fullName evidence="5">Uncharacterized protein</fullName>
    </submittedName>
</protein>
<evidence type="ECO:0000313" key="5">
    <source>
        <dbReference type="EMBL" id="KAK4305634.1"/>
    </source>
</evidence>
<keyword evidence="3" id="KW-0347">Helicase</keyword>
<organism evidence="5 6">
    <name type="scientific">Petrolisthes manimaculis</name>
    <dbReference type="NCBI Taxonomy" id="1843537"/>
    <lineage>
        <taxon>Eukaryota</taxon>
        <taxon>Metazoa</taxon>
        <taxon>Ecdysozoa</taxon>
        <taxon>Arthropoda</taxon>
        <taxon>Crustacea</taxon>
        <taxon>Multicrustacea</taxon>
        <taxon>Malacostraca</taxon>
        <taxon>Eumalacostraca</taxon>
        <taxon>Eucarida</taxon>
        <taxon>Decapoda</taxon>
        <taxon>Pleocyemata</taxon>
        <taxon>Anomura</taxon>
        <taxon>Galatheoidea</taxon>
        <taxon>Porcellanidae</taxon>
        <taxon>Petrolisthes</taxon>
    </lineage>
</organism>
<keyword evidence="2" id="KW-0378">Hydrolase</keyword>
<dbReference type="InterPro" id="IPR027417">
    <property type="entry name" value="P-loop_NTPase"/>
</dbReference>
<evidence type="ECO:0000256" key="2">
    <source>
        <dbReference type="ARBA" id="ARBA00022801"/>
    </source>
</evidence>
<dbReference type="Proteomes" id="UP001292094">
    <property type="component" value="Unassembled WGS sequence"/>
</dbReference>
<dbReference type="GO" id="GO:0005524">
    <property type="term" value="F:ATP binding"/>
    <property type="evidence" value="ECO:0007669"/>
    <property type="project" value="UniProtKB-KW"/>
</dbReference>
<gene>
    <name evidence="5" type="ORF">Pmani_022479</name>
</gene>
<accession>A0AAE1PBZ9</accession>
<evidence type="ECO:0000256" key="3">
    <source>
        <dbReference type="ARBA" id="ARBA00022806"/>
    </source>
</evidence>
<dbReference type="Gene3D" id="3.40.50.300">
    <property type="entry name" value="P-loop containing nucleotide triphosphate hydrolases"/>
    <property type="match status" value="1"/>
</dbReference>
<dbReference type="PANTHER" id="PTHR47961:SF12">
    <property type="entry name" value="HELICASE POLQ-LIKE"/>
    <property type="match status" value="1"/>
</dbReference>
<reference evidence="5" key="1">
    <citation type="submission" date="2023-11" db="EMBL/GenBank/DDBJ databases">
        <title>Genome assemblies of two species of porcelain crab, Petrolisthes cinctipes and Petrolisthes manimaculis (Anomura: Porcellanidae).</title>
        <authorList>
            <person name="Angst P."/>
        </authorList>
    </citation>
    <scope>NUCLEOTIDE SEQUENCE</scope>
    <source>
        <strain evidence="5">PB745_02</strain>
        <tissue evidence="5">Gill</tissue>
    </source>
</reference>
<dbReference type="GO" id="GO:0004386">
    <property type="term" value="F:helicase activity"/>
    <property type="evidence" value="ECO:0007669"/>
    <property type="project" value="UniProtKB-KW"/>
</dbReference>
<evidence type="ECO:0000313" key="6">
    <source>
        <dbReference type="Proteomes" id="UP001292094"/>
    </source>
</evidence>
<proteinExistence type="predicted"/>
<dbReference type="EMBL" id="JAWZYT010002253">
    <property type="protein sequence ID" value="KAK4305634.1"/>
    <property type="molecule type" value="Genomic_DNA"/>
</dbReference>
<dbReference type="InterPro" id="IPR050474">
    <property type="entry name" value="Hel308_SKI2-like"/>
</dbReference>
<evidence type="ECO:0000256" key="1">
    <source>
        <dbReference type="ARBA" id="ARBA00022741"/>
    </source>
</evidence>
<evidence type="ECO:0000256" key="4">
    <source>
        <dbReference type="ARBA" id="ARBA00022840"/>
    </source>
</evidence>
<keyword evidence="1" id="KW-0547">Nucleotide-binding</keyword>
<dbReference type="AlphaFoldDB" id="A0AAE1PBZ9"/>